<feature type="domain" description="HTH lysR-type" evidence="5">
    <location>
        <begin position="1"/>
        <end position="58"/>
    </location>
</feature>
<dbReference type="CDD" id="cd05466">
    <property type="entry name" value="PBP2_LTTR_substrate"/>
    <property type="match status" value="1"/>
</dbReference>
<evidence type="ECO:0000256" key="1">
    <source>
        <dbReference type="ARBA" id="ARBA00009437"/>
    </source>
</evidence>
<reference evidence="7" key="1">
    <citation type="submission" date="2016-11" db="EMBL/GenBank/DDBJ databases">
        <authorList>
            <person name="Varghese N."/>
            <person name="Submissions S."/>
        </authorList>
    </citation>
    <scope>NUCLEOTIDE SEQUENCE [LARGE SCALE GENOMIC DNA]</scope>
    <source>
        <strain evidence="7">DSM 3071</strain>
    </source>
</reference>
<dbReference type="EMBL" id="FQXK01000003">
    <property type="protein sequence ID" value="SHH05960.1"/>
    <property type="molecule type" value="Genomic_DNA"/>
</dbReference>
<sequence>MNKDQLLTFLSLVETKSFTRTSENLIVAQSTVSKRIQELEKEIGKELFVRNNRKLSITPAGITFLNYAEEIINLENIALEAIQQNEKFSHFLSVGTVDAFYELWLKKKLNSFANENPSFSIKIEINTSNQLITSIKKLRNDVIFSHHSYDNPNYNCKLIMQEDVLLVTSSENTKFKNGINSSKVKTLPMIHSDFLYSGTYQWLFPPAHRFQLSVNSAAKALPLLFGSAWYTILPRHLVNKYLSDGTLISIPILDGAIPPVDYYVIYPKKHHQDTAIKCFLDQILS</sequence>
<dbReference type="STRING" id="1121131.SAMN02745229_00115"/>
<keyword evidence="4" id="KW-0804">Transcription</keyword>
<dbReference type="AlphaFoldDB" id="A0A1M5PWB8"/>
<evidence type="ECO:0000313" key="7">
    <source>
        <dbReference type="Proteomes" id="UP000184278"/>
    </source>
</evidence>
<gene>
    <name evidence="6" type="ORF">SAMN02745229_00115</name>
</gene>
<evidence type="ECO:0000313" key="6">
    <source>
        <dbReference type="EMBL" id="SHH05960.1"/>
    </source>
</evidence>
<dbReference type="SUPFAM" id="SSF46785">
    <property type="entry name" value="Winged helix' DNA-binding domain"/>
    <property type="match status" value="1"/>
</dbReference>
<dbReference type="PANTHER" id="PTHR30126:SF40">
    <property type="entry name" value="HTH-TYPE TRANSCRIPTIONAL REGULATOR GLTR"/>
    <property type="match status" value="1"/>
</dbReference>
<dbReference type="RefSeq" id="WP_073384652.1">
    <property type="nucleotide sequence ID" value="NZ_FQXK01000003.1"/>
</dbReference>
<dbReference type="PANTHER" id="PTHR30126">
    <property type="entry name" value="HTH-TYPE TRANSCRIPTIONAL REGULATOR"/>
    <property type="match status" value="1"/>
</dbReference>
<dbReference type="InterPro" id="IPR000847">
    <property type="entry name" value="LysR_HTH_N"/>
</dbReference>
<dbReference type="GO" id="GO:0000976">
    <property type="term" value="F:transcription cis-regulatory region binding"/>
    <property type="evidence" value="ECO:0007669"/>
    <property type="project" value="TreeGrafter"/>
</dbReference>
<evidence type="ECO:0000256" key="4">
    <source>
        <dbReference type="ARBA" id="ARBA00023163"/>
    </source>
</evidence>
<dbReference type="Proteomes" id="UP000184278">
    <property type="component" value="Unassembled WGS sequence"/>
</dbReference>
<dbReference type="PROSITE" id="PS50931">
    <property type="entry name" value="HTH_LYSR"/>
    <property type="match status" value="1"/>
</dbReference>
<dbReference type="InterPro" id="IPR036390">
    <property type="entry name" value="WH_DNA-bd_sf"/>
</dbReference>
<dbReference type="Gene3D" id="1.10.10.10">
    <property type="entry name" value="Winged helix-like DNA-binding domain superfamily/Winged helix DNA-binding domain"/>
    <property type="match status" value="1"/>
</dbReference>
<dbReference type="FunFam" id="1.10.10.10:FF:000001">
    <property type="entry name" value="LysR family transcriptional regulator"/>
    <property type="match status" value="1"/>
</dbReference>
<dbReference type="InterPro" id="IPR005119">
    <property type="entry name" value="LysR_subst-bd"/>
</dbReference>
<proteinExistence type="inferred from homology"/>
<keyword evidence="7" id="KW-1185">Reference proteome</keyword>
<evidence type="ECO:0000256" key="3">
    <source>
        <dbReference type="ARBA" id="ARBA00023125"/>
    </source>
</evidence>
<keyword evidence="3" id="KW-0238">DNA-binding</keyword>
<name>A0A1M5PWB8_BUTFI</name>
<dbReference type="GeneID" id="89509147"/>
<dbReference type="Pfam" id="PF00126">
    <property type="entry name" value="HTH_1"/>
    <property type="match status" value="1"/>
</dbReference>
<dbReference type="OrthoDB" id="9785745at2"/>
<dbReference type="GO" id="GO:0003700">
    <property type="term" value="F:DNA-binding transcription factor activity"/>
    <property type="evidence" value="ECO:0007669"/>
    <property type="project" value="InterPro"/>
</dbReference>
<dbReference type="InterPro" id="IPR036388">
    <property type="entry name" value="WH-like_DNA-bd_sf"/>
</dbReference>
<evidence type="ECO:0000256" key="2">
    <source>
        <dbReference type="ARBA" id="ARBA00023015"/>
    </source>
</evidence>
<protein>
    <submittedName>
        <fullName evidence="6">LysR family transcriptional regulator, repressor for citA</fullName>
    </submittedName>
</protein>
<dbReference type="Gene3D" id="3.40.190.290">
    <property type="match status" value="1"/>
</dbReference>
<evidence type="ECO:0000259" key="5">
    <source>
        <dbReference type="PROSITE" id="PS50931"/>
    </source>
</evidence>
<comment type="similarity">
    <text evidence="1">Belongs to the LysR transcriptional regulatory family.</text>
</comment>
<organism evidence="6 7">
    <name type="scientific">Butyrivibrio fibrisolvens DSM 3071</name>
    <dbReference type="NCBI Taxonomy" id="1121131"/>
    <lineage>
        <taxon>Bacteria</taxon>
        <taxon>Bacillati</taxon>
        <taxon>Bacillota</taxon>
        <taxon>Clostridia</taxon>
        <taxon>Lachnospirales</taxon>
        <taxon>Lachnospiraceae</taxon>
        <taxon>Butyrivibrio</taxon>
    </lineage>
</organism>
<dbReference type="SUPFAM" id="SSF53850">
    <property type="entry name" value="Periplasmic binding protein-like II"/>
    <property type="match status" value="1"/>
</dbReference>
<dbReference type="Pfam" id="PF03466">
    <property type="entry name" value="LysR_substrate"/>
    <property type="match status" value="1"/>
</dbReference>
<dbReference type="PRINTS" id="PR00039">
    <property type="entry name" value="HTHLYSR"/>
</dbReference>
<keyword evidence="2" id="KW-0805">Transcription regulation</keyword>
<accession>A0A1M5PWB8</accession>